<dbReference type="Pfam" id="PF03061">
    <property type="entry name" value="4HBT"/>
    <property type="match status" value="1"/>
</dbReference>
<accession>A0A4R7C7A6</accession>
<dbReference type="CDD" id="cd03443">
    <property type="entry name" value="PaaI_thioesterase"/>
    <property type="match status" value="1"/>
</dbReference>
<organism evidence="2 3">
    <name type="scientific">Enterovirga rhinocerotis</name>
    <dbReference type="NCBI Taxonomy" id="1339210"/>
    <lineage>
        <taxon>Bacteria</taxon>
        <taxon>Pseudomonadati</taxon>
        <taxon>Pseudomonadota</taxon>
        <taxon>Alphaproteobacteria</taxon>
        <taxon>Hyphomicrobiales</taxon>
        <taxon>Methylobacteriaceae</taxon>
        <taxon>Enterovirga</taxon>
    </lineage>
</organism>
<dbReference type="Pfam" id="PF06108">
    <property type="entry name" value="DUF952"/>
    <property type="match status" value="1"/>
</dbReference>
<protein>
    <submittedName>
        <fullName evidence="2">Uncharacterized protein (TIGR00369 family)</fullName>
    </submittedName>
</protein>
<evidence type="ECO:0000259" key="1">
    <source>
        <dbReference type="Pfam" id="PF03061"/>
    </source>
</evidence>
<dbReference type="EMBL" id="SNZR01000011">
    <property type="protein sequence ID" value="TDR94023.1"/>
    <property type="molecule type" value="Genomic_DNA"/>
</dbReference>
<dbReference type="Gene3D" id="3.10.129.10">
    <property type="entry name" value="Hotdog Thioesterase"/>
    <property type="match status" value="1"/>
</dbReference>
<name>A0A4R7C7A6_9HYPH</name>
<sequence>MTVIYKICPASAWQEARQARVFRGSPVDLADGFIHFSTAVQVADTAAKHFAGQDDLLLVAVRAEPLGKALRYEASRGGDLFPHLYGDLPLTAVRSAVPLPLGPDGRHAFPAEVTAPKPFDPAEEGWVEAFSDNYLSLVGPIWARPDETDNPPGQRRFGFLAEERHLNRNGMVHGGMVMTFADHALGLAARSVNRTHAQATVQLDTAFLSGVEEGEFVEARCRMLRETKSILFMSAEIAVGDRAVANATGLWKIRGPEATPRGSI</sequence>
<dbReference type="OrthoDB" id="9799937at2"/>
<dbReference type="InterPro" id="IPR029069">
    <property type="entry name" value="HotDog_dom_sf"/>
</dbReference>
<comment type="caution">
    <text evidence="2">The sequence shown here is derived from an EMBL/GenBank/DDBJ whole genome shotgun (WGS) entry which is preliminary data.</text>
</comment>
<dbReference type="Gene3D" id="3.20.170.20">
    <property type="entry name" value="Protein of unknown function DUF952"/>
    <property type="match status" value="1"/>
</dbReference>
<reference evidence="2 3" key="1">
    <citation type="submission" date="2019-03" db="EMBL/GenBank/DDBJ databases">
        <title>Genomic Encyclopedia of Type Strains, Phase IV (KMG-IV): sequencing the most valuable type-strain genomes for metagenomic binning, comparative biology and taxonomic classification.</title>
        <authorList>
            <person name="Goeker M."/>
        </authorList>
    </citation>
    <scope>NUCLEOTIDE SEQUENCE [LARGE SCALE GENOMIC DNA]</scope>
    <source>
        <strain evidence="2 3">DSM 25903</strain>
    </source>
</reference>
<dbReference type="InterPro" id="IPR009297">
    <property type="entry name" value="DUF952"/>
</dbReference>
<dbReference type="SUPFAM" id="SSF56399">
    <property type="entry name" value="ADP-ribosylation"/>
    <property type="match status" value="1"/>
</dbReference>
<evidence type="ECO:0000313" key="3">
    <source>
        <dbReference type="Proteomes" id="UP000295122"/>
    </source>
</evidence>
<feature type="domain" description="Thioesterase" evidence="1">
    <location>
        <begin position="169"/>
        <end position="242"/>
    </location>
</feature>
<proteinExistence type="predicted"/>
<gene>
    <name evidence="2" type="ORF">EV668_1293</name>
</gene>
<dbReference type="SUPFAM" id="SSF54637">
    <property type="entry name" value="Thioesterase/thiol ester dehydrase-isomerase"/>
    <property type="match status" value="1"/>
</dbReference>
<dbReference type="PANTHER" id="PTHR34129:SF1">
    <property type="entry name" value="DUF952 DOMAIN-CONTAINING PROTEIN"/>
    <property type="match status" value="1"/>
</dbReference>
<dbReference type="AlphaFoldDB" id="A0A4R7C7A6"/>
<keyword evidence="3" id="KW-1185">Reference proteome</keyword>
<evidence type="ECO:0000313" key="2">
    <source>
        <dbReference type="EMBL" id="TDR94023.1"/>
    </source>
</evidence>
<dbReference type="GO" id="GO:0016790">
    <property type="term" value="F:thiolester hydrolase activity"/>
    <property type="evidence" value="ECO:0007669"/>
    <property type="project" value="UniProtKB-ARBA"/>
</dbReference>
<dbReference type="InterPro" id="IPR006683">
    <property type="entry name" value="Thioestr_dom"/>
</dbReference>
<dbReference type="Proteomes" id="UP000295122">
    <property type="component" value="Unassembled WGS sequence"/>
</dbReference>
<dbReference type="PANTHER" id="PTHR34129">
    <property type="entry name" value="BLR1139 PROTEIN"/>
    <property type="match status" value="1"/>
</dbReference>